<evidence type="ECO:0000313" key="4">
    <source>
        <dbReference type="Proteomes" id="UP000075806"/>
    </source>
</evidence>
<comment type="caution">
    <text evidence="3">The sequence shown here is derived from an EMBL/GenBank/DDBJ whole genome shotgun (WGS) entry which is preliminary data.</text>
</comment>
<feature type="transmembrane region" description="Helical" evidence="1">
    <location>
        <begin position="5"/>
        <end position="24"/>
    </location>
</feature>
<dbReference type="STRING" id="519424.AZF04_03240"/>
<gene>
    <name evidence="3" type="ORF">AZF04_03240</name>
</gene>
<keyword evidence="1" id="KW-0812">Transmembrane</keyword>
<dbReference type="RefSeq" id="WP_061948188.1">
    <property type="nucleotide sequence ID" value="NZ_LTAO01000012.1"/>
</dbReference>
<reference evidence="3" key="1">
    <citation type="submission" date="2016-02" db="EMBL/GenBank/DDBJ databases">
        <title>Genome sequence of Bacillus trypoxylicola KCTC 13244(T).</title>
        <authorList>
            <person name="Jeong H."/>
            <person name="Park S.-H."/>
            <person name="Choi S.-K."/>
        </authorList>
    </citation>
    <scope>NUCLEOTIDE SEQUENCE [LARGE SCALE GENOMIC DNA]</scope>
    <source>
        <strain evidence="3">KCTC 13244</strain>
    </source>
</reference>
<organism evidence="3 4">
    <name type="scientific">Alkalihalobacillus trypoxylicola</name>
    <dbReference type="NCBI Taxonomy" id="519424"/>
    <lineage>
        <taxon>Bacteria</taxon>
        <taxon>Bacillati</taxon>
        <taxon>Bacillota</taxon>
        <taxon>Bacilli</taxon>
        <taxon>Bacillales</taxon>
        <taxon>Bacillaceae</taxon>
        <taxon>Alkalihalobacillus</taxon>
    </lineage>
</organism>
<evidence type="ECO:0000256" key="1">
    <source>
        <dbReference type="SAM" id="Phobius"/>
    </source>
</evidence>
<keyword evidence="4" id="KW-1185">Reference proteome</keyword>
<dbReference type="OrthoDB" id="5361545at2"/>
<dbReference type="EMBL" id="LTAO01000012">
    <property type="protein sequence ID" value="KYG31808.1"/>
    <property type="molecule type" value="Genomic_DNA"/>
</dbReference>
<protein>
    <recommendedName>
        <fullName evidence="2">PepSY domain-containing protein</fullName>
    </recommendedName>
</protein>
<name>A0A161Q681_9BACI</name>
<keyword evidence="1" id="KW-1133">Transmembrane helix</keyword>
<feature type="domain" description="PepSY" evidence="2">
    <location>
        <begin position="167"/>
        <end position="228"/>
    </location>
</feature>
<dbReference type="Gene3D" id="3.10.450.40">
    <property type="match status" value="2"/>
</dbReference>
<proteinExistence type="predicted"/>
<keyword evidence="1" id="KW-0472">Membrane</keyword>
<evidence type="ECO:0000259" key="2">
    <source>
        <dbReference type="Pfam" id="PF03413"/>
    </source>
</evidence>
<dbReference type="AlphaFoldDB" id="A0A161Q681"/>
<evidence type="ECO:0000313" key="3">
    <source>
        <dbReference type="EMBL" id="KYG31808.1"/>
    </source>
</evidence>
<dbReference type="Pfam" id="PF03413">
    <property type="entry name" value="PepSY"/>
    <property type="match status" value="1"/>
</dbReference>
<accession>A0A161Q681</accession>
<dbReference type="InterPro" id="IPR025711">
    <property type="entry name" value="PepSY"/>
</dbReference>
<dbReference type="Proteomes" id="UP000075806">
    <property type="component" value="Unassembled WGS sequence"/>
</dbReference>
<sequence length="230" mass="27193">MKKWIIMIVTIMIILLLVLILFPFNHELSMEEIEEVVLKRYSGQIQSIELSGSDLYVVHLQVPRGEYEIQVNALNGEIISLQQVKTENEIGQGENEMQEWSEDEMISYLENETQEPVIRILESKINEQNRMIQIRAEQVDGIAYIEIDANSLEMVQFRKERKDLSFLTENEITDIVRTERDEDIEIEDIELEEDGDWYYYEIEFEDKERELEYIMIIDALTGEVISTEED</sequence>